<name>A0A6J7T1Z7_9ZZZZ</name>
<dbReference type="AlphaFoldDB" id="A0A6J7T1Z7"/>
<accession>A0A6J7T1Z7</accession>
<feature type="compositionally biased region" description="Low complexity" evidence="1">
    <location>
        <begin position="69"/>
        <end position="79"/>
    </location>
</feature>
<proteinExistence type="predicted"/>
<feature type="region of interest" description="Disordered" evidence="1">
    <location>
        <begin position="59"/>
        <end position="88"/>
    </location>
</feature>
<evidence type="ECO:0000256" key="1">
    <source>
        <dbReference type="SAM" id="MobiDB-lite"/>
    </source>
</evidence>
<protein>
    <submittedName>
        <fullName evidence="2">Unannotated protein</fullName>
    </submittedName>
</protein>
<dbReference type="EMBL" id="CAFBQG010000049">
    <property type="protein sequence ID" value="CAB5047565.1"/>
    <property type="molecule type" value="Genomic_DNA"/>
</dbReference>
<reference evidence="2" key="1">
    <citation type="submission" date="2020-05" db="EMBL/GenBank/DDBJ databases">
        <authorList>
            <person name="Chiriac C."/>
            <person name="Salcher M."/>
            <person name="Ghai R."/>
            <person name="Kavagutti S V."/>
        </authorList>
    </citation>
    <scope>NUCLEOTIDE SEQUENCE</scope>
</reference>
<evidence type="ECO:0000313" key="2">
    <source>
        <dbReference type="EMBL" id="CAB5047565.1"/>
    </source>
</evidence>
<sequence>MATVKTSSPGFSAFFPSFGLVNPESATRFALEPLFTKRALREPTYFASFLSNSAVNLPAVSQPSRDESTSATRSSGSSTFPDTGTTDSPGLNSDFSRFFSANALAASSATFLNVSNSLFATNSPSLNIFNFHILSQLLPIRS</sequence>
<organism evidence="2">
    <name type="scientific">freshwater metagenome</name>
    <dbReference type="NCBI Taxonomy" id="449393"/>
    <lineage>
        <taxon>unclassified sequences</taxon>
        <taxon>metagenomes</taxon>
        <taxon>ecological metagenomes</taxon>
    </lineage>
</organism>
<gene>
    <name evidence="2" type="ORF">UFOPK4301_00548</name>
</gene>